<reference evidence="12 13" key="1">
    <citation type="submission" date="2020-08" db="EMBL/GenBank/DDBJ databases">
        <title>Plant Genome Project.</title>
        <authorList>
            <person name="Zhang R.-G."/>
        </authorList>
    </citation>
    <scope>NUCLEOTIDE SEQUENCE [LARGE SCALE GENOMIC DNA]</scope>
    <source>
        <tissue evidence="12">Rhizome</tissue>
    </source>
</reference>
<evidence type="ECO:0000256" key="5">
    <source>
        <dbReference type="ARBA" id="ARBA00022989"/>
    </source>
</evidence>
<evidence type="ECO:0000256" key="6">
    <source>
        <dbReference type="ARBA" id="ARBA00023034"/>
    </source>
</evidence>
<keyword evidence="4" id="KW-0735">Signal-anchor</keyword>
<evidence type="ECO:0000259" key="10">
    <source>
        <dbReference type="Pfam" id="PF13839"/>
    </source>
</evidence>
<organism evidence="12 13">
    <name type="scientific">Zingiber officinale</name>
    <name type="common">Ginger</name>
    <name type="synonym">Amomum zingiber</name>
    <dbReference type="NCBI Taxonomy" id="94328"/>
    <lineage>
        <taxon>Eukaryota</taxon>
        <taxon>Viridiplantae</taxon>
        <taxon>Streptophyta</taxon>
        <taxon>Embryophyta</taxon>
        <taxon>Tracheophyta</taxon>
        <taxon>Spermatophyta</taxon>
        <taxon>Magnoliopsida</taxon>
        <taxon>Liliopsida</taxon>
        <taxon>Zingiberales</taxon>
        <taxon>Zingiberaceae</taxon>
        <taxon>Zingiber</taxon>
    </lineage>
</organism>
<dbReference type="AlphaFoldDB" id="A0A8J5K7V6"/>
<evidence type="ECO:0000256" key="7">
    <source>
        <dbReference type="ARBA" id="ARBA00023136"/>
    </source>
</evidence>
<feature type="domain" description="Trichome birefringence-like C-terminal" evidence="10">
    <location>
        <begin position="146"/>
        <end position="417"/>
    </location>
</feature>
<dbReference type="InterPro" id="IPR025846">
    <property type="entry name" value="TBL_N"/>
</dbReference>
<evidence type="ECO:0000259" key="11">
    <source>
        <dbReference type="Pfam" id="PF14416"/>
    </source>
</evidence>
<keyword evidence="6" id="KW-0333">Golgi apparatus</keyword>
<dbReference type="InterPro" id="IPR029962">
    <property type="entry name" value="TBL"/>
</dbReference>
<evidence type="ECO:0000256" key="3">
    <source>
        <dbReference type="ARBA" id="ARBA00022692"/>
    </source>
</evidence>
<protein>
    <recommendedName>
        <fullName evidence="14">Trichome birefringence-like N-terminal domain-containing protein</fullName>
    </recommendedName>
</protein>
<evidence type="ECO:0000256" key="1">
    <source>
        <dbReference type="ARBA" id="ARBA00004323"/>
    </source>
</evidence>
<keyword evidence="5 9" id="KW-1133">Transmembrane helix</keyword>
<feature type="domain" description="Trichome birefringence-like N-terminal" evidence="11">
    <location>
        <begin position="91"/>
        <end position="144"/>
    </location>
</feature>
<evidence type="ECO:0000313" key="13">
    <source>
        <dbReference type="Proteomes" id="UP000734854"/>
    </source>
</evidence>
<keyword evidence="3 9" id="KW-0812">Transmembrane</keyword>
<dbReference type="InterPro" id="IPR026057">
    <property type="entry name" value="TBL_C"/>
</dbReference>
<dbReference type="EMBL" id="JACMSC010000018">
    <property type="protein sequence ID" value="KAG6477389.1"/>
    <property type="molecule type" value="Genomic_DNA"/>
</dbReference>
<accession>A0A8J5K7V6</accession>
<dbReference type="Proteomes" id="UP000734854">
    <property type="component" value="Unassembled WGS sequence"/>
</dbReference>
<evidence type="ECO:0000256" key="2">
    <source>
        <dbReference type="ARBA" id="ARBA00007727"/>
    </source>
</evidence>
<comment type="subcellular location">
    <subcellularLocation>
        <location evidence="1">Golgi apparatus membrane</location>
        <topology evidence="1">Single-pass type II membrane protein</topology>
    </subcellularLocation>
</comment>
<dbReference type="Pfam" id="PF13839">
    <property type="entry name" value="PC-Esterase"/>
    <property type="match status" value="1"/>
</dbReference>
<keyword evidence="7 9" id="KW-0472">Membrane</keyword>
<evidence type="ECO:0000256" key="4">
    <source>
        <dbReference type="ARBA" id="ARBA00022968"/>
    </source>
</evidence>
<proteinExistence type="inferred from homology"/>
<evidence type="ECO:0000313" key="12">
    <source>
        <dbReference type="EMBL" id="KAG6477389.1"/>
    </source>
</evidence>
<sequence length="419" mass="48248">MLHHLTHSSSMKIPPKGKTPLSLAIIIIAVIALMSATFTEDLRVLTGTSTFKAKAASSSSSSSTSVERDVSSRETSEAVVDEEDKIEFKRKKCSTTKGKWVFNSSKEMPYTDESCPYLDKQLVCQRNGRPDDKYLYWEWELDDCTLPRFNVENVLQKLRGKRLMFVGDSLQRAQWQSFVCLIQAHIPPKRKIIKRNEANCWFKAKDYNATIEFYWTPFIVESNTDKYIVPDPNKRILRVDSISAHAQSWVGVDILVFSTYTWWHSFANGEEGYDELDRRIAYRLGIKTWANWIDSFINPNTTRVFFATMSLDWGREDGIQCYNETMPVARRGFSGSGTDMQMMQAVTDVVERMKVPVTVLNVTQLTDHRIDAHVSVYTQLDGKVLSDEQKKNPHRYADCIHWCLPGVPDIWNQLLYAYL</sequence>
<keyword evidence="13" id="KW-1185">Reference proteome</keyword>
<evidence type="ECO:0000256" key="9">
    <source>
        <dbReference type="SAM" id="Phobius"/>
    </source>
</evidence>
<comment type="caution">
    <text evidence="12">The sequence shown here is derived from an EMBL/GenBank/DDBJ whole genome shotgun (WGS) entry which is preliminary data.</text>
</comment>
<gene>
    <name evidence="12" type="ORF">ZIOFF_066644</name>
</gene>
<feature type="transmembrane region" description="Helical" evidence="9">
    <location>
        <begin position="21"/>
        <end position="39"/>
    </location>
</feature>
<feature type="region of interest" description="Disordered" evidence="8">
    <location>
        <begin position="57"/>
        <end position="76"/>
    </location>
</feature>
<dbReference type="PANTHER" id="PTHR32285:SF7">
    <property type="entry name" value="PROTEIN TRICHOME BIREFRINGENCE-LIKE 3"/>
    <property type="match status" value="1"/>
</dbReference>
<comment type="similarity">
    <text evidence="2">Belongs to the PC-esterase family. TBL subfamily.</text>
</comment>
<feature type="compositionally biased region" description="Basic and acidic residues" evidence="8">
    <location>
        <begin position="66"/>
        <end position="76"/>
    </location>
</feature>
<evidence type="ECO:0008006" key="14">
    <source>
        <dbReference type="Google" id="ProtNLM"/>
    </source>
</evidence>
<dbReference type="GO" id="GO:0000139">
    <property type="term" value="C:Golgi membrane"/>
    <property type="evidence" value="ECO:0007669"/>
    <property type="project" value="UniProtKB-SubCell"/>
</dbReference>
<dbReference type="PANTHER" id="PTHR32285">
    <property type="entry name" value="PROTEIN TRICHOME BIREFRINGENCE-LIKE 9-RELATED"/>
    <property type="match status" value="1"/>
</dbReference>
<dbReference type="GO" id="GO:1990538">
    <property type="term" value="F:xylan O-acetyltransferase activity"/>
    <property type="evidence" value="ECO:0007669"/>
    <property type="project" value="UniProtKB-ARBA"/>
</dbReference>
<name>A0A8J5K7V6_ZINOF</name>
<evidence type="ECO:0000256" key="8">
    <source>
        <dbReference type="SAM" id="MobiDB-lite"/>
    </source>
</evidence>
<dbReference type="Pfam" id="PF14416">
    <property type="entry name" value="PMR5N"/>
    <property type="match status" value="1"/>
</dbReference>